<evidence type="ECO:0000256" key="1">
    <source>
        <dbReference type="ARBA" id="ARBA00004651"/>
    </source>
</evidence>
<feature type="transmembrane region" description="Helical" evidence="8">
    <location>
        <begin position="264"/>
        <end position="284"/>
    </location>
</feature>
<evidence type="ECO:0000256" key="5">
    <source>
        <dbReference type="ARBA" id="ARBA00022692"/>
    </source>
</evidence>
<protein>
    <recommendedName>
        <fullName evidence="9">Glycosyltransferase RgtA/B/C/D-like domain-containing protein</fullName>
    </recommendedName>
</protein>
<feature type="transmembrane region" description="Helical" evidence="8">
    <location>
        <begin position="144"/>
        <end position="161"/>
    </location>
</feature>
<dbReference type="EMBL" id="BART01010148">
    <property type="protein sequence ID" value="GAG85740.1"/>
    <property type="molecule type" value="Genomic_DNA"/>
</dbReference>
<evidence type="ECO:0000256" key="3">
    <source>
        <dbReference type="ARBA" id="ARBA00022676"/>
    </source>
</evidence>
<comment type="caution">
    <text evidence="10">The sequence shown here is derived from an EMBL/GenBank/DDBJ whole genome shotgun (WGS) entry which is preliminary data.</text>
</comment>
<evidence type="ECO:0000259" key="9">
    <source>
        <dbReference type="Pfam" id="PF13231"/>
    </source>
</evidence>
<keyword evidence="7 8" id="KW-0472">Membrane</keyword>
<reference evidence="10" key="1">
    <citation type="journal article" date="2014" name="Front. Microbiol.">
        <title>High frequency of phylogenetically diverse reductive dehalogenase-homologous genes in deep subseafloor sedimentary metagenomes.</title>
        <authorList>
            <person name="Kawai M."/>
            <person name="Futagami T."/>
            <person name="Toyoda A."/>
            <person name="Takaki Y."/>
            <person name="Nishi S."/>
            <person name="Hori S."/>
            <person name="Arai W."/>
            <person name="Tsubouchi T."/>
            <person name="Morono Y."/>
            <person name="Uchiyama I."/>
            <person name="Ito T."/>
            <person name="Fujiyama A."/>
            <person name="Inagaki F."/>
            <person name="Takami H."/>
        </authorList>
    </citation>
    <scope>NUCLEOTIDE SEQUENCE</scope>
    <source>
        <strain evidence="10">Expedition CK06-06</strain>
    </source>
</reference>
<evidence type="ECO:0000256" key="8">
    <source>
        <dbReference type="SAM" id="Phobius"/>
    </source>
</evidence>
<keyword evidence="6 8" id="KW-1133">Transmembrane helix</keyword>
<evidence type="ECO:0000313" key="10">
    <source>
        <dbReference type="EMBL" id="GAG85740.1"/>
    </source>
</evidence>
<dbReference type="GO" id="GO:0010041">
    <property type="term" value="P:response to iron(III) ion"/>
    <property type="evidence" value="ECO:0007669"/>
    <property type="project" value="TreeGrafter"/>
</dbReference>
<dbReference type="InterPro" id="IPR038731">
    <property type="entry name" value="RgtA/B/C-like"/>
</dbReference>
<evidence type="ECO:0000256" key="4">
    <source>
        <dbReference type="ARBA" id="ARBA00022679"/>
    </source>
</evidence>
<dbReference type="Pfam" id="PF13231">
    <property type="entry name" value="PMT_2"/>
    <property type="match status" value="1"/>
</dbReference>
<dbReference type="GO" id="GO:0005886">
    <property type="term" value="C:plasma membrane"/>
    <property type="evidence" value="ECO:0007669"/>
    <property type="project" value="UniProtKB-SubCell"/>
</dbReference>
<feature type="transmembrane region" description="Helical" evidence="8">
    <location>
        <begin position="120"/>
        <end position="138"/>
    </location>
</feature>
<evidence type="ECO:0000256" key="2">
    <source>
        <dbReference type="ARBA" id="ARBA00022475"/>
    </source>
</evidence>
<feature type="transmembrane region" description="Helical" evidence="8">
    <location>
        <begin position="216"/>
        <end position="236"/>
    </location>
</feature>
<dbReference type="PANTHER" id="PTHR33908">
    <property type="entry name" value="MANNOSYLTRANSFERASE YKCB-RELATED"/>
    <property type="match status" value="1"/>
</dbReference>
<dbReference type="AlphaFoldDB" id="X1ASP1"/>
<feature type="transmembrane region" description="Helical" evidence="8">
    <location>
        <begin position="90"/>
        <end position="108"/>
    </location>
</feature>
<organism evidence="10">
    <name type="scientific">marine sediment metagenome</name>
    <dbReference type="NCBI Taxonomy" id="412755"/>
    <lineage>
        <taxon>unclassified sequences</taxon>
        <taxon>metagenomes</taxon>
        <taxon>ecological metagenomes</taxon>
    </lineage>
</organism>
<name>X1ASP1_9ZZZZ</name>
<comment type="subcellular location">
    <subcellularLocation>
        <location evidence="1">Cell membrane</location>
        <topology evidence="1">Multi-pass membrane protein</topology>
    </subcellularLocation>
</comment>
<gene>
    <name evidence="10" type="ORF">S01H4_22215</name>
</gene>
<keyword evidence="2" id="KW-1003">Cell membrane</keyword>
<feature type="domain" description="Glycosyltransferase RgtA/B/C/D-like" evidence="9">
    <location>
        <begin position="70"/>
        <end position="224"/>
    </location>
</feature>
<keyword evidence="3" id="KW-0328">Glycosyltransferase</keyword>
<dbReference type="GO" id="GO:0008610">
    <property type="term" value="P:lipid biosynthetic process"/>
    <property type="evidence" value="ECO:0007669"/>
    <property type="project" value="UniProtKB-ARBA"/>
</dbReference>
<feature type="non-terminal residue" evidence="10">
    <location>
        <position position="298"/>
    </location>
</feature>
<feature type="transmembrane region" description="Helical" evidence="8">
    <location>
        <begin position="12"/>
        <end position="31"/>
    </location>
</feature>
<sequence>MVKFRNNIINKSTLLQLLIILISALLFIPFIGNVHLFDWDEINFAESAREMIATKDYLTVQINYLPFWEKPPLFIWMQAFAMKIFGVNEFSARFVNAICGITTLLVLFNIGKKLYSTKFGLLWVLIYCGSILPFFYFKSGIIDPWFNLFIFLGIYFLILFFDKNEKSRRINIILSAIFIGLGILTKGPVALLIFLLTGFVFLIVSRFRINISFKDILIYGLVLSLVGGFWFILQIINGNSQIITDFIAYQIRLFQTKDAGHGGFLLYHFVILLIGVFPASIFALKAFKKNDADKTSQK</sequence>
<evidence type="ECO:0000256" key="7">
    <source>
        <dbReference type="ARBA" id="ARBA00023136"/>
    </source>
</evidence>
<accession>X1ASP1</accession>
<dbReference type="InterPro" id="IPR050297">
    <property type="entry name" value="LipidA_mod_glycosyltrf_83"/>
</dbReference>
<keyword evidence="4" id="KW-0808">Transferase</keyword>
<keyword evidence="5 8" id="KW-0812">Transmembrane</keyword>
<dbReference type="PANTHER" id="PTHR33908:SF3">
    <property type="entry name" value="UNDECAPRENYL PHOSPHATE-ALPHA-4-AMINO-4-DEOXY-L-ARABINOSE ARABINOSYL TRANSFERASE"/>
    <property type="match status" value="1"/>
</dbReference>
<evidence type="ECO:0000256" key="6">
    <source>
        <dbReference type="ARBA" id="ARBA00022989"/>
    </source>
</evidence>
<proteinExistence type="predicted"/>
<dbReference type="GO" id="GO:0016763">
    <property type="term" value="F:pentosyltransferase activity"/>
    <property type="evidence" value="ECO:0007669"/>
    <property type="project" value="TreeGrafter"/>
</dbReference>